<accession>A0ABW2CWR9</accession>
<reference evidence="9" key="1">
    <citation type="journal article" date="2019" name="Int. J. Syst. Evol. Microbiol.">
        <title>The Global Catalogue of Microorganisms (GCM) 10K type strain sequencing project: providing services to taxonomists for standard genome sequencing and annotation.</title>
        <authorList>
            <consortium name="The Broad Institute Genomics Platform"/>
            <consortium name="The Broad Institute Genome Sequencing Center for Infectious Disease"/>
            <person name="Wu L."/>
            <person name="Ma J."/>
        </authorList>
    </citation>
    <scope>NUCLEOTIDE SEQUENCE [LARGE SCALE GENOMIC DNA]</scope>
    <source>
        <strain evidence="9">JCM 3369</strain>
    </source>
</reference>
<dbReference type="RefSeq" id="WP_378042355.1">
    <property type="nucleotide sequence ID" value="NZ_JBHSXE010000001.1"/>
</dbReference>
<evidence type="ECO:0000313" key="9">
    <source>
        <dbReference type="Proteomes" id="UP001596380"/>
    </source>
</evidence>
<feature type="compositionally biased region" description="Basic and acidic residues" evidence="5">
    <location>
        <begin position="282"/>
        <end position="294"/>
    </location>
</feature>
<gene>
    <name evidence="8" type="ORF">ACFQKB_35220</name>
</gene>
<evidence type="ECO:0000256" key="4">
    <source>
        <dbReference type="ARBA" id="ARBA00023136"/>
    </source>
</evidence>
<dbReference type="PANTHER" id="PTHR31310:SF7">
    <property type="entry name" value="PA-PHOSPHATASE RELATED-FAMILY PROTEIN DDB_G0268928"/>
    <property type="match status" value="1"/>
</dbReference>
<feature type="region of interest" description="Disordered" evidence="5">
    <location>
        <begin position="261"/>
        <end position="294"/>
    </location>
</feature>
<feature type="domain" description="Inositolphosphotransferase Aur1/Ipt1" evidence="7">
    <location>
        <begin position="56"/>
        <end position="234"/>
    </location>
</feature>
<keyword evidence="4 6" id="KW-0472">Membrane</keyword>
<organism evidence="8 9">
    <name type="scientific">Actinomadura yumaensis</name>
    <dbReference type="NCBI Taxonomy" id="111807"/>
    <lineage>
        <taxon>Bacteria</taxon>
        <taxon>Bacillati</taxon>
        <taxon>Actinomycetota</taxon>
        <taxon>Actinomycetes</taxon>
        <taxon>Streptosporangiales</taxon>
        <taxon>Thermomonosporaceae</taxon>
        <taxon>Actinomadura</taxon>
    </lineage>
</organism>
<feature type="transmembrane region" description="Helical" evidence="6">
    <location>
        <begin position="119"/>
        <end position="137"/>
    </location>
</feature>
<feature type="transmembrane region" description="Helical" evidence="6">
    <location>
        <begin position="88"/>
        <end position="107"/>
    </location>
</feature>
<keyword evidence="2 6" id="KW-0812">Transmembrane</keyword>
<evidence type="ECO:0000313" key="8">
    <source>
        <dbReference type="EMBL" id="MFC6885051.1"/>
    </source>
</evidence>
<dbReference type="Pfam" id="PF14378">
    <property type="entry name" value="PAP2_3"/>
    <property type="match status" value="1"/>
</dbReference>
<protein>
    <submittedName>
        <fullName evidence="8">Phosphatase PAP2 family protein</fullName>
    </submittedName>
</protein>
<feature type="transmembrane region" description="Helical" evidence="6">
    <location>
        <begin position="21"/>
        <end position="39"/>
    </location>
</feature>
<dbReference type="CDD" id="cd03386">
    <property type="entry name" value="PAP2_Aur1_like"/>
    <property type="match status" value="1"/>
</dbReference>
<feature type="transmembrane region" description="Helical" evidence="6">
    <location>
        <begin position="195"/>
        <end position="211"/>
    </location>
</feature>
<dbReference type="EMBL" id="JBHSXS010000033">
    <property type="protein sequence ID" value="MFC6885051.1"/>
    <property type="molecule type" value="Genomic_DNA"/>
</dbReference>
<feature type="transmembrane region" description="Helical" evidence="6">
    <location>
        <begin position="217"/>
        <end position="238"/>
    </location>
</feature>
<dbReference type="InterPro" id="IPR052185">
    <property type="entry name" value="IPC_Synthase-Related"/>
</dbReference>
<comment type="caution">
    <text evidence="8">The sequence shown here is derived from an EMBL/GenBank/DDBJ whole genome shotgun (WGS) entry which is preliminary data.</text>
</comment>
<keyword evidence="9" id="KW-1185">Reference proteome</keyword>
<sequence length="294" mass="31411">MANEVIRGRAVRLPGAGAVRRLGIEAGLLLVLFAAYKWGRTLVQGGVGESMANASWLWHLERVLHLPGEGTVQGWVTASHDVTFLANVYYVSVHFPGTAALLIWLYARHRSAYFRVRTELVLLTAAGLVVQTLFPLAPPRLAGVGLMDTMTAVGPSAYPQAADGIANQYAAMPSLHVGWALLVAVAVLRVSRSPWRWVIAAHAPVTVLVVVSTANHYWLDGIVAAALLAAAIALTAAFSRRHARSNTPAKPAVAAVRWDAPKAAAAPQADGVRPEGGVAWEDEGRRERELVPVP</sequence>
<evidence type="ECO:0000256" key="6">
    <source>
        <dbReference type="SAM" id="Phobius"/>
    </source>
</evidence>
<feature type="transmembrane region" description="Helical" evidence="6">
    <location>
        <begin position="169"/>
        <end position="188"/>
    </location>
</feature>
<comment type="subcellular location">
    <subcellularLocation>
        <location evidence="1">Membrane</location>
        <topology evidence="1">Multi-pass membrane protein</topology>
    </subcellularLocation>
</comment>
<evidence type="ECO:0000256" key="1">
    <source>
        <dbReference type="ARBA" id="ARBA00004141"/>
    </source>
</evidence>
<name>A0ABW2CWR9_9ACTN</name>
<feature type="compositionally biased region" description="Low complexity" evidence="5">
    <location>
        <begin position="261"/>
        <end position="270"/>
    </location>
</feature>
<proteinExistence type="predicted"/>
<evidence type="ECO:0000256" key="2">
    <source>
        <dbReference type="ARBA" id="ARBA00022692"/>
    </source>
</evidence>
<dbReference type="InterPro" id="IPR026841">
    <property type="entry name" value="Aur1/Ipt1"/>
</dbReference>
<keyword evidence="3 6" id="KW-1133">Transmembrane helix</keyword>
<dbReference type="Proteomes" id="UP001596380">
    <property type="component" value="Unassembled WGS sequence"/>
</dbReference>
<evidence type="ECO:0000256" key="3">
    <source>
        <dbReference type="ARBA" id="ARBA00022989"/>
    </source>
</evidence>
<evidence type="ECO:0000256" key="5">
    <source>
        <dbReference type="SAM" id="MobiDB-lite"/>
    </source>
</evidence>
<dbReference type="PANTHER" id="PTHR31310">
    <property type="match status" value="1"/>
</dbReference>
<evidence type="ECO:0000259" key="7">
    <source>
        <dbReference type="Pfam" id="PF14378"/>
    </source>
</evidence>